<keyword evidence="2" id="KW-1185">Reference proteome</keyword>
<comment type="caution">
    <text evidence="1">The sequence shown here is derived from an EMBL/GenBank/DDBJ whole genome shotgun (WGS) entry which is preliminary data.</text>
</comment>
<evidence type="ECO:0000313" key="1">
    <source>
        <dbReference type="EMBL" id="PXY27652.1"/>
    </source>
</evidence>
<gene>
    <name evidence="1" type="ORF">BAY60_14715</name>
</gene>
<evidence type="ECO:0000313" key="2">
    <source>
        <dbReference type="Proteomes" id="UP000249915"/>
    </source>
</evidence>
<dbReference type="Proteomes" id="UP000249915">
    <property type="component" value="Unassembled WGS sequence"/>
</dbReference>
<name>A0A2V4B0K2_9PSEU</name>
<sequence length="360" mass="36933">MIRSLPKLATCAAVLALLAVPTTASAQESRAPVDERDGPVAYANIAALAIGPDHRGGSVISETQRSPLLPGTSTLAQSRALLPGTPGERDAAGPHYRLNLGTFAAGRSPFPAGVPSTPHAVTATLRDDTVPTATAKANYALRDLASDATVLAFQGAESTVTCAGPDRLTGETTADRLWLLDAGGELRPADLPAAGTRLTRLNLPFGPPGDVPDADPDRTVSDVVVSRITAYDQLLRQDRWRDGDHTTAAGWRVEIVTHVKDADGNDIRDVLTTLVLGGVSCSVPQGFTPVAQDRGRADVPTTTTPPVPVRIPAGAHPSAEPGPASAWGAGLLGGGLLLGAAAVLVAVVARRRPVASGGTD</sequence>
<organism evidence="1 2">
    <name type="scientific">Prauserella muralis</name>
    <dbReference type="NCBI Taxonomy" id="588067"/>
    <lineage>
        <taxon>Bacteria</taxon>
        <taxon>Bacillati</taxon>
        <taxon>Actinomycetota</taxon>
        <taxon>Actinomycetes</taxon>
        <taxon>Pseudonocardiales</taxon>
        <taxon>Pseudonocardiaceae</taxon>
        <taxon>Prauserella</taxon>
    </lineage>
</organism>
<proteinExistence type="predicted"/>
<dbReference type="EMBL" id="MASW01000002">
    <property type="protein sequence ID" value="PXY27652.1"/>
    <property type="molecule type" value="Genomic_DNA"/>
</dbReference>
<protein>
    <submittedName>
        <fullName evidence="1">Uncharacterized protein</fullName>
    </submittedName>
</protein>
<accession>A0A2V4B0K2</accession>
<dbReference type="AlphaFoldDB" id="A0A2V4B0K2"/>
<reference evidence="1 2" key="1">
    <citation type="submission" date="2016-07" db="EMBL/GenBank/DDBJ databases">
        <title>Draft genome sequence of Prauserella muralis DSM 45305, isolated from a mould-covered wall in an indoor environment.</title>
        <authorList>
            <person name="Ruckert C."/>
            <person name="Albersmeier A."/>
            <person name="Jiang C.-L."/>
            <person name="Jiang Y."/>
            <person name="Kalinowski J."/>
            <person name="Schneider O."/>
            <person name="Winkler A."/>
            <person name="Zotchev S.B."/>
        </authorList>
    </citation>
    <scope>NUCLEOTIDE SEQUENCE [LARGE SCALE GENOMIC DNA]</scope>
    <source>
        <strain evidence="1 2">DSM 45305</strain>
    </source>
</reference>
<dbReference type="RefSeq" id="WP_112281660.1">
    <property type="nucleotide sequence ID" value="NZ_MASW01000002.1"/>
</dbReference>
<dbReference type="OrthoDB" id="3595877at2"/>